<dbReference type="SUPFAM" id="SSF159594">
    <property type="entry name" value="XCC0632-like"/>
    <property type="match status" value="1"/>
</dbReference>
<comment type="caution">
    <text evidence="3">The sequence shown here is derived from an EMBL/GenBank/DDBJ whole genome shotgun (WGS) entry which is preliminary data.</text>
</comment>
<sequence>MVKKLIGLTLFTMLISGCATDLTTNVNYYLLDDATTTITPISVDQRPIKIKIDTFELADYLNQTNLCMQLEGHQIYYSKHHFWAQPLQSSLLKSLLNDLNLHSSQGYFYTSDTVNDEQPDLKMGLSISHFLPTHQSSVVMSGQYWFYDSKTNNDLSKRVFNFKYELPLKENGFPHSVKQLRLLLPELSKELVKNMESIKN</sequence>
<dbReference type="Pfam" id="PF03886">
    <property type="entry name" value="ABC_trans_aux"/>
    <property type="match status" value="1"/>
</dbReference>
<dbReference type="Gene3D" id="3.40.50.10610">
    <property type="entry name" value="ABC-type transport auxiliary lipoprotein component"/>
    <property type="match status" value="1"/>
</dbReference>
<dbReference type="OrthoDB" id="6198336at2"/>
<keyword evidence="4" id="KW-1185">Reference proteome</keyword>
<evidence type="ECO:0000259" key="2">
    <source>
        <dbReference type="Pfam" id="PF03886"/>
    </source>
</evidence>
<dbReference type="Proteomes" id="UP000006334">
    <property type="component" value="Unassembled WGS sequence"/>
</dbReference>
<dbReference type="RefSeq" id="WP_008842789.1">
    <property type="nucleotide sequence ID" value="NZ_BAEN01000011.1"/>
</dbReference>
<feature type="chain" id="PRO_5003899887" description="ABC-type transport auxiliary lipoprotein component domain-containing protein" evidence="1">
    <location>
        <begin position="20"/>
        <end position="200"/>
    </location>
</feature>
<evidence type="ECO:0000313" key="3">
    <source>
        <dbReference type="EMBL" id="GAC12969.1"/>
    </source>
</evidence>
<protein>
    <recommendedName>
        <fullName evidence="2">ABC-type transport auxiliary lipoprotein component domain-containing protein</fullName>
    </recommendedName>
</protein>
<gene>
    <name evidence="3" type="ORF">GLIP_0319</name>
</gene>
<evidence type="ECO:0000313" key="4">
    <source>
        <dbReference type="Proteomes" id="UP000006334"/>
    </source>
</evidence>
<dbReference type="InterPro" id="IPR005586">
    <property type="entry name" value="ABC_trans_aux"/>
</dbReference>
<feature type="domain" description="ABC-type transport auxiliary lipoprotein component" evidence="2">
    <location>
        <begin position="29"/>
        <end position="191"/>
    </location>
</feature>
<dbReference type="eggNOG" id="COG3009">
    <property type="taxonomic scope" value="Bacteria"/>
</dbReference>
<organism evidence="3 4">
    <name type="scientific">Aliiglaciecola lipolytica E3</name>
    <dbReference type="NCBI Taxonomy" id="1127673"/>
    <lineage>
        <taxon>Bacteria</taxon>
        <taxon>Pseudomonadati</taxon>
        <taxon>Pseudomonadota</taxon>
        <taxon>Gammaproteobacteria</taxon>
        <taxon>Alteromonadales</taxon>
        <taxon>Alteromonadaceae</taxon>
        <taxon>Aliiglaciecola</taxon>
    </lineage>
</organism>
<accession>K6WWZ6</accession>
<dbReference type="PROSITE" id="PS51257">
    <property type="entry name" value="PROKAR_LIPOPROTEIN"/>
    <property type="match status" value="1"/>
</dbReference>
<dbReference type="EMBL" id="BAEN01000011">
    <property type="protein sequence ID" value="GAC12969.1"/>
    <property type="molecule type" value="Genomic_DNA"/>
</dbReference>
<keyword evidence="1" id="KW-0732">Signal</keyword>
<name>K6WWZ6_9ALTE</name>
<evidence type="ECO:0000256" key="1">
    <source>
        <dbReference type="SAM" id="SignalP"/>
    </source>
</evidence>
<dbReference type="AlphaFoldDB" id="K6WWZ6"/>
<reference evidence="3 4" key="1">
    <citation type="journal article" date="2017" name="Antonie Van Leeuwenhoek">
        <title>Rhizobium rhizosphaerae sp. nov., a novel species isolated from rice rhizosphere.</title>
        <authorList>
            <person name="Zhao J.J."/>
            <person name="Zhang J."/>
            <person name="Zhang R.J."/>
            <person name="Zhang C.W."/>
            <person name="Yin H.Q."/>
            <person name="Zhang X.X."/>
        </authorList>
    </citation>
    <scope>NUCLEOTIDE SEQUENCE [LARGE SCALE GENOMIC DNA]</scope>
    <source>
        <strain evidence="3 4">E3</strain>
    </source>
</reference>
<dbReference type="STRING" id="1127673.GLIP_0319"/>
<proteinExistence type="predicted"/>
<feature type="signal peptide" evidence="1">
    <location>
        <begin position="1"/>
        <end position="19"/>
    </location>
</feature>